<accession>A0A378NTE7</accession>
<proteinExistence type="predicted"/>
<reference evidence="2 3" key="1">
    <citation type="submission" date="2018-06" db="EMBL/GenBank/DDBJ databases">
        <authorList>
            <consortium name="Pathogen Informatics"/>
            <person name="Doyle S."/>
        </authorList>
    </citation>
    <scope>NUCLEOTIDE SEQUENCE [LARGE SCALE GENOMIC DNA]</scope>
    <source>
        <strain evidence="2 3">NCTC10571</strain>
    </source>
</reference>
<sequence>MRKNIKLRVKNLVNKYQTADPFALAKELDVNILYVPLPEKIRGILVRVLRKKTILLNDKLNYEAQKIVICHELGHVRMHWHAGYFFQHEGIYYSPARYECEANEFAIHLLNYSSDFIYDKDYILEVLAKENPNPYEVHKIINALMQIESI</sequence>
<dbReference type="Proteomes" id="UP000255234">
    <property type="component" value="Unassembled WGS sequence"/>
</dbReference>
<name>A0A378NTE7_9FIRM</name>
<dbReference type="Gene3D" id="1.10.10.2910">
    <property type="match status" value="1"/>
</dbReference>
<dbReference type="AlphaFoldDB" id="A0A378NTE7"/>
<dbReference type="RefSeq" id="WP_008538062.1">
    <property type="nucleotide sequence ID" value="NZ_UGPP01000001.1"/>
</dbReference>
<feature type="domain" description="IrrE N-terminal-like" evidence="1">
    <location>
        <begin position="25"/>
        <end position="128"/>
    </location>
</feature>
<gene>
    <name evidence="2" type="ORF">NCTC10571_01089</name>
</gene>
<protein>
    <submittedName>
        <fullName evidence="2">Domain of uncharacterized function (DUF955)</fullName>
    </submittedName>
</protein>
<evidence type="ECO:0000313" key="3">
    <source>
        <dbReference type="Proteomes" id="UP000255234"/>
    </source>
</evidence>
<dbReference type="EMBL" id="UGPP01000001">
    <property type="protein sequence ID" value="STY70939.1"/>
    <property type="molecule type" value="Genomic_DNA"/>
</dbReference>
<dbReference type="GeneID" id="62778489"/>
<dbReference type="InterPro" id="IPR010359">
    <property type="entry name" value="IrrE_HExxH"/>
</dbReference>
<organism evidence="2 3">
    <name type="scientific">Megamonas hypermegale</name>
    <dbReference type="NCBI Taxonomy" id="158847"/>
    <lineage>
        <taxon>Bacteria</taxon>
        <taxon>Bacillati</taxon>
        <taxon>Bacillota</taxon>
        <taxon>Negativicutes</taxon>
        <taxon>Selenomonadales</taxon>
        <taxon>Selenomonadaceae</taxon>
        <taxon>Megamonas</taxon>
    </lineage>
</organism>
<evidence type="ECO:0000313" key="2">
    <source>
        <dbReference type="EMBL" id="STY70939.1"/>
    </source>
</evidence>
<evidence type="ECO:0000259" key="1">
    <source>
        <dbReference type="Pfam" id="PF06114"/>
    </source>
</evidence>
<dbReference type="Pfam" id="PF06114">
    <property type="entry name" value="Peptidase_M78"/>
    <property type="match status" value="1"/>
</dbReference>